<dbReference type="EMBL" id="JAMDNP010000141">
    <property type="protein sequence ID" value="MCY9764963.1"/>
    <property type="molecule type" value="Genomic_DNA"/>
</dbReference>
<dbReference type="Gene3D" id="3.30.70.1790">
    <property type="entry name" value="RepB DNA-primase, N-terminal domain"/>
    <property type="match status" value="1"/>
</dbReference>
<reference evidence="2 3" key="1">
    <citation type="submission" date="2022-05" db="EMBL/GenBank/DDBJ databases">
        <title>Genome Sequencing of Bee-Associated Microbes.</title>
        <authorList>
            <person name="Dunlap C."/>
        </authorList>
    </citation>
    <scope>NUCLEOTIDE SEQUENCE [LARGE SCALE GENOMIC DNA]</scope>
    <source>
        <strain evidence="2 3">NRRL B-04010</strain>
    </source>
</reference>
<sequence length="447" mass="50647">MSVSANSYYHFLYNNQLTHFPVFSKKSRPDRRELGWVFLSSDCERTSVCRTYRTLYLMQDQHTYYTPNTFYDRRRRTQDALRWLNAFVIDVDVKNGQNVGLTLPDLLDMIQEAGLPSPTFVVRTPSGGFHVYFVLDAPRKAYSNNIKTYRKLQLAMAKAIQGDVKAIGPERYFRIPTADNVIYQTHNRVSFADLIDWHDINSGVTQVQESKSVRYSQGLLQHAAVQAILRGVDKGSRDNACYTLALAFKADGYTADEAESELQDWNSNLVSPLSQHIIARKVRSAYKSGSPAGPSAEWIRHLSGVKFAYQAWESAKPRKIRKYSHYEERASDMLYTLAWRKSISGSQRGLASMWGMSLSVFQEVTKVLVERNRIQLTVSGKGRGANTTITIVPRRNNVIPLLPRIKNKINVPDSNTLYLGGLVGGLSLFDGGFLSRFPRGFFLGPFP</sequence>
<protein>
    <submittedName>
        <fullName evidence="2">Primase C-terminal domain-containing protein</fullName>
    </submittedName>
</protein>
<organism evidence="2 3">
    <name type="scientific">Paenibacillus alvei</name>
    <name type="common">Bacillus alvei</name>
    <dbReference type="NCBI Taxonomy" id="44250"/>
    <lineage>
        <taxon>Bacteria</taxon>
        <taxon>Bacillati</taxon>
        <taxon>Bacillota</taxon>
        <taxon>Bacilli</taxon>
        <taxon>Bacillales</taxon>
        <taxon>Paenibacillaceae</taxon>
        <taxon>Paenibacillus</taxon>
    </lineage>
</organism>
<dbReference type="GeneID" id="94492177"/>
<feature type="domain" description="Primase C-terminal 1" evidence="1">
    <location>
        <begin position="227"/>
        <end position="291"/>
    </location>
</feature>
<dbReference type="SMART" id="SM00942">
    <property type="entry name" value="PriCT_1"/>
    <property type="match status" value="1"/>
</dbReference>
<dbReference type="RefSeq" id="WP_005551987.1">
    <property type="nucleotide sequence ID" value="NZ_JAMDLX010000053.1"/>
</dbReference>
<gene>
    <name evidence="2" type="ORF">M5X12_31185</name>
</gene>
<evidence type="ECO:0000259" key="1">
    <source>
        <dbReference type="SMART" id="SM00942"/>
    </source>
</evidence>
<keyword evidence="3" id="KW-1185">Reference proteome</keyword>
<dbReference type="InterPro" id="IPR014820">
    <property type="entry name" value="PriCT_1"/>
</dbReference>
<dbReference type="Proteomes" id="UP001527181">
    <property type="component" value="Unassembled WGS sequence"/>
</dbReference>
<accession>A0ABT4H7K9</accession>
<name>A0ABT4H7K9_PAEAL</name>
<proteinExistence type="predicted"/>
<evidence type="ECO:0000313" key="2">
    <source>
        <dbReference type="EMBL" id="MCY9764963.1"/>
    </source>
</evidence>
<dbReference type="Pfam" id="PF08708">
    <property type="entry name" value="PriCT_1"/>
    <property type="match status" value="1"/>
</dbReference>
<comment type="caution">
    <text evidence="2">The sequence shown here is derived from an EMBL/GenBank/DDBJ whole genome shotgun (WGS) entry which is preliminary data.</text>
</comment>
<dbReference type="SUPFAM" id="SSF56747">
    <property type="entry name" value="Prim-pol domain"/>
    <property type="match status" value="1"/>
</dbReference>
<evidence type="ECO:0000313" key="3">
    <source>
        <dbReference type="Proteomes" id="UP001527181"/>
    </source>
</evidence>